<gene>
    <name evidence="2" type="ORF">GCM10018980_51620</name>
</gene>
<evidence type="ECO:0000313" key="3">
    <source>
        <dbReference type="Proteomes" id="UP000619355"/>
    </source>
</evidence>
<dbReference type="RefSeq" id="WP_189984594.1">
    <property type="nucleotide sequence ID" value="NZ_BNBF01000017.1"/>
</dbReference>
<comment type="caution">
    <text evidence="2">The sequence shown here is derived from an EMBL/GenBank/DDBJ whole genome shotgun (WGS) entry which is preliminary data.</text>
</comment>
<name>A0A919EZG3_9ACTN</name>
<dbReference type="EMBL" id="BNBF01000017">
    <property type="protein sequence ID" value="GHG62025.1"/>
    <property type="molecule type" value="Genomic_DNA"/>
</dbReference>
<evidence type="ECO:0000256" key="1">
    <source>
        <dbReference type="SAM" id="Phobius"/>
    </source>
</evidence>
<feature type="transmembrane region" description="Helical" evidence="1">
    <location>
        <begin position="93"/>
        <end position="115"/>
    </location>
</feature>
<keyword evidence="1" id="KW-1133">Transmembrane helix</keyword>
<keyword evidence="1" id="KW-0472">Membrane</keyword>
<accession>A0A919EZG3</accession>
<dbReference type="AlphaFoldDB" id="A0A919EZG3"/>
<organism evidence="2 3">
    <name type="scientific">Streptomyces capoamus</name>
    <dbReference type="NCBI Taxonomy" id="68183"/>
    <lineage>
        <taxon>Bacteria</taxon>
        <taxon>Bacillati</taxon>
        <taxon>Actinomycetota</taxon>
        <taxon>Actinomycetes</taxon>
        <taxon>Kitasatosporales</taxon>
        <taxon>Streptomycetaceae</taxon>
        <taxon>Streptomyces</taxon>
    </lineage>
</organism>
<feature type="transmembrane region" description="Helical" evidence="1">
    <location>
        <begin position="127"/>
        <end position="149"/>
    </location>
</feature>
<proteinExistence type="predicted"/>
<keyword evidence="3" id="KW-1185">Reference proteome</keyword>
<keyword evidence="1" id="KW-0812">Transmembrane</keyword>
<reference evidence="3" key="1">
    <citation type="journal article" date="2019" name="Int. J. Syst. Evol. Microbiol.">
        <title>The Global Catalogue of Microorganisms (GCM) 10K type strain sequencing project: providing services to taxonomists for standard genome sequencing and annotation.</title>
        <authorList>
            <consortium name="The Broad Institute Genomics Platform"/>
            <consortium name="The Broad Institute Genome Sequencing Center for Infectious Disease"/>
            <person name="Wu L."/>
            <person name="Ma J."/>
        </authorList>
    </citation>
    <scope>NUCLEOTIDE SEQUENCE [LARGE SCALE GENOMIC DNA]</scope>
    <source>
        <strain evidence="3">JCM 4253</strain>
    </source>
</reference>
<protein>
    <submittedName>
        <fullName evidence="2">Uncharacterized protein</fullName>
    </submittedName>
</protein>
<sequence length="170" mass="16503">MNGTTTLTLGGLLAALLVLGANLHPWWRGNRDMKQLASFGKGAGAAACAAACPGGILGWAHTRTGAIANGAGERTGHAAAGTSSGSALTTGQLAGLSATGAVVAIVAVYLVALAYKAAGKNDRRRIIGGFFVGSVLLLTAGVAGALAWLPEALNGAGDAVVAAVQGSGLL</sequence>
<evidence type="ECO:0000313" key="2">
    <source>
        <dbReference type="EMBL" id="GHG62025.1"/>
    </source>
</evidence>
<dbReference type="Proteomes" id="UP000619355">
    <property type="component" value="Unassembled WGS sequence"/>
</dbReference>